<evidence type="ECO:0000313" key="4">
    <source>
        <dbReference type="Proteomes" id="UP001152797"/>
    </source>
</evidence>
<feature type="region of interest" description="Disordered" evidence="1">
    <location>
        <begin position="124"/>
        <end position="152"/>
    </location>
</feature>
<comment type="caution">
    <text evidence="2">The sequence shown here is derived from an EMBL/GenBank/DDBJ whole genome shotgun (WGS) entry which is preliminary data.</text>
</comment>
<dbReference type="EMBL" id="CAMXCT030000568">
    <property type="protein sequence ID" value="CAL4767888.1"/>
    <property type="molecule type" value="Genomic_DNA"/>
</dbReference>
<evidence type="ECO:0000256" key="1">
    <source>
        <dbReference type="SAM" id="MobiDB-lite"/>
    </source>
</evidence>
<organism evidence="2">
    <name type="scientific">Cladocopium goreaui</name>
    <dbReference type="NCBI Taxonomy" id="2562237"/>
    <lineage>
        <taxon>Eukaryota</taxon>
        <taxon>Sar</taxon>
        <taxon>Alveolata</taxon>
        <taxon>Dinophyceae</taxon>
        <taxon>Suessiales</taxon>
        <taxon>Symbiodiniaceae</taxon>
        <taxon>Cladocopium</taxon>
    </lineage>
</organism>
<keyword evidence="4" id="KW-1185">Reference proteome</keyword>
<feature type="compositionally biased region" description="Basic and acidic residues" evidence="1">
    <location>
        <begin position="143"/>
        <end position="152"/>
    </location>
</feature>
<dbReference type="AlphaFoldDB" id="A0A9P1BYG7"/>
<evidence type="ECO:0000313" key="2">
    <source>
        <dbReference type="EMBL" id="CAI3980576.1"/>
    </source>
</evidence>
<name>A0A9P1BYG7_9DINO</name>
<gene>
    <name evidence="2" type="ORF">C1SCF055_LOCUS8440</name>
</gene>
<proteinExistence type="predicted"/>
<sequence length="152" mass="17143">MEVLEHQPQWNQNILVQRLQSMATHEDGYAVAAAVEKFVTSSKWKVRRAAWRILGSVPDCAWQSFLQCMEYQEPGVRRDAITGLRFWVVPAEHEQEVCEVIAGSLEDSAVEVRMAAMEVMQDMNPGDEEVPRAAATSPASRDINGDDQERLL</sequence>
<dbReference type="InterPro" id="IPR016024">
    <property type="entry name" value="ARM-type_fold"/>
</dbReference>
<dbReference type="Proteomes" id="UP001152797">
    <property type="component" value="Unassembled WGS sequence"/>
</dbReference>
<reference evidence="3 4" key="2">
    <citation type="submission" date="2024-05" db="EMBL/GenBank/DDBJ databases">
        <authorList>
            <person name="Chen Y."/>
            <person name="Shah S."/>
            <person name="Dougan E. K."/>
            <person name="Thang M."/>
            <person name="Chan C."/>
        </authorList>
    </citation>
    <scope>NUCLEOTIDE SEQUENCE [LARGE SCALE GENOMIC DNA]</scope>
</reference>
<dbReference type="EMBL" id="CAMXCT020000568">
    <property type="protein sequence ID" value="CAL1133951.1"/>
    <property type="molecule type" value="Genomic_DNA"/>
</dbReference>
<dbReference type="InterPro" id="IPR011989">
    <property type="entry name" value="ARM-like"/>
</dbReference>
<dbReference type="SUPFAM" id="SSF48371">
    <property type="entry name" value="ARM repeat"/>
    <property type="match status" value="1"/>
</dbReference>
<dbReference type="EMBL" id="CAMXCT010000568">
    <property type="protein sequence ID" value="CAI3980576.1"/>
    <property type="molecule type" value="Genomic_DNA"/>
</dbReference>
<reference evidence="2" key="1">
    <citation type="submission" date="2022-10" db="EMBL/GenBank/DDBJ databases">
        <authorList>
            <person name="Chen Y."/>
            <person name="Dougan E. K."/>
            <person name="Chan C."/>
            <person name="Rhodes N."/>
            <person name="Thang M."/>
        </authorList>
    </citation>
    <scope>NUCLEOTIDE SEQUENCE</scope>
</reference>
<evidence type="ECO:0000313" key="3">
    <source>
        <dbReference type="EMBL" id="CAL4767888.1"/>
    </source>
</evidence>
<accession>A0A9P1BYG7</accession>
<evidence type="ECO:0008006" key="5">
    <source>
        <dbReference type="Google" id="ProtNLM"/>
    </source>
</evidence>
<dbReference type="Gene3D" id="1.25.10.10">
    <property type="entry name" value="Leucine-rich Repeat Variant"/>
    <property type="match status" value="1"/>
</dbReference>
<protein>
    <recommendedName>
        <fullName evidence="5">HEAT repeat domain-containing protein</fullName>
    </recommendedName>
</protein>